<dbReference type="FunFam" id="3.30.1140.32:FF:000003">
    <property type="entry name" value="30S ribosomal protein S3, chloroplastic"/>
    <property type="match status" value="1"/>
</dbReference>
<gene>
    <name evidence="22" type="ORF">CASFOL_042931</name>
</gene>
<evidence type="ECO:0000256" key="2">
    <source>
        <dbReference type="ARBA" id="ARBA00005636"/>
    </source>
</evidence>
<dbReference type="InterPro" id="IPR009019">
    <property type="entry name" value="KH_sf_prok-type"/>
</dbReference>
<dbReference type="AlphaFoldDB" id="A0ABD3B8K0"/>
<dbReference type="PROSITE" id="PS00464">
    <property type="entry name" value="RIBOSOMAL_L22"/>
    <property type="match status" value="1"/>
</dbReference>
<organism evidence="22 23">
    <name type="scientific">Castilleja foliolosa</name>
    <dbReference type="NCBI Taxonomy" id="1961234"/>
    <lineage>
        <taxon>Eukaryota</taxon>
        <taxon>Viridiplantae</taxon>
        <taxon>Streptophyta</taxon>
        <taxon>Embryophyta</taxon>
        <taxon>Tracheophyta</taxon>
        <taxon>Spermatophyta</taxon>
        <taxon>Magnoliopsida</taxon>
        <taxon>eudicotyledons</taxon>
        <taxon>Gunneridae</taxon>
        <taxon>Pentapetalae</taxon>
        <taxon>asterids</taxon>
        <taxon>lamiids</taxon>
        <taxon>Lamiales</taxon>
        <taxon>Orobanchaceae</taxon>
        <taxon>Pedicularideae</taxon>
        <taxon>Castillejinae</taxon>
        <taxon>Castilleja</taxon>
    </lineage>
</organism>
<evidence type="ECO:0000256" key="5">
    <source>
        <dbReference type="ARBA" id="ARBA00010761"/>
    </source>
</evidence>
<evidence type="ECO:0000256" key="13">
    <source>
        <dbReference type="ARBA" id="ARBA00035154"/>
    </source>
</evidence>
<dbReference type="InterPro" id="IPR023575">
    <property type="entry name" value="Ribosomal_uS19_SF"/>
</dbReference>
<protein>
    <recommendedName>
        <fullName evidence="14">Large ribosomal subunit protein uL22c</fullName>
    </recommendedName>
    <alternativeName>
        <fullName evidence="15">Large ribosomal subunit protein uL2m</fullName>
    </alternativeName>
    <alternativeName>
        <fullName evidence="13">Small ribosomal subunit protein uS3c</fullName>
    </alternativeName>
</protein>
<dbReference type="Pfam" id="PF03947">
    <property type="entry name" value="Ribosomal_L2_C"/>
    <property type="match status" value="1"/>
</dbReference>
<dbReference type="InterPro" id="IPR005727">
    <property type="entry name" value="Ribosomal_uL22_bac/chlpt-type"/>
</dbReference>
<sequence>MPLGTAIHNIEITLGKGGQLVRAAGAVAKLIAKEGKSATLKLPSGEVRLISKNCSATVGQVGNVGANQKSLGRAGSKRWLGKRPVVRGVVMNPVDHPHGRGEGRAPIGRKKPTTPWGYPALGRRSRKRNKYIDNLIVRHRITWSRASTIIPTMIGHTIAVHNGKDHLPIYITDRMVGHKLGEFKEKKKTEVYALGRHISLSADKARRVIDQIRGRSYEETLMILELMPYRACYPIFKLVYSAATNAAYNMGSGEANLVISKAEVNEGTTVKKLKPRARGRSYAIKRTTCHITIVVKDISLDEYEYEEMYSLKNPRWKKATMVYPDVLGTTQSHHSLWFAHPKNYSEGLQEDQKIRDFIKNYVQKNMRISSGAEGIARIEIQKRIDLIQVVIFMGFPKLLIESRPRGIEELQMNLQKEFHYVNRKLNIAITRITKPYRNPNILAEFIAGQLKNRVSFRKAMKKAIELTEQADTKGIQVQISGRIDGKEIARVEWIREGRVPLQTIRAKIDYCSYTVRTIYGVLGIKIWIFIDKEEE</sequence>
<dbReference type="InterPro" id="IPR018260">
    <property type="entry name" value="Ribosomal_uL22_CS"/>
</dbReference>
<dbReference type="SMART" id="SM01382">
    <property type="entry name" value="Ribosomal_L2_C"/>
    <property type="match status" value="1"/>
</dbReference>
<evidence type="ECO:0000256" key="17">
    <source>
        <dbReference type="RuleBase" id="RU003485"/>
    </source>
</evidence>
<evidence type="ECO:0000313" key="22">
    <source>
        <dbReference type="EMBL" id="KAL3613240.1"/>
    </source>
</evidence>
<evidence type="ECO:0000256" key="14">
    <source>
        <dbReference type="ARBA" id="ARBA00035285"/>
    </source>
</evidence>
<dbReference type="FunFam" id="3.90.470.10:FF:000006">
    <property type="entry name" value="50S ribosomal protein L22, chloroplastic"/>
    <property type="match status" value="1"/>
</dbReference>
<keyword evidence="23" id="KW-1185">Reference proteome</keyword>
<dbReference type="FunFam" id="3.30.300.20:FF:000008">
    <property type="entry name" value="30S ribosomal protein S3, chloroplastic"/>
    <property type="match status" value="1"/>
</dbReference>
<dbReference type="Gene3D" id="3.90.470.10">
    <property type="entry name" value="Ribosomal protein L22/L17"/>
    <property type="match status" value="1"/>
</dbReference>
<evidence type="ECO:0000256" key="18">
    <source>
        <dbReference type="RuleBase" id="RU003624"/>
    </source>
</evidence>
<evidence type="ECO:0000256" key="6">
    <source>
        <dbReference type="ARBA" id="ARBA00011458"/>
    </source>
</evidence>
<comment type="subunit">
    <text evidence="6">Part of the 30S ribosomal subunit.</text>
</comment>
<dbReference type="InterPro" id="IPR005880">
    <property type="entry name" value="Ribosomal_uL2_bac/org-type"/>
</dbReference>
<dbReference type="Proteomes" id="UP001632038">
    <property type="component" value="Unassembled WGS sequence"/>
</dbReference>
<evidence type="ECO:0000256" key="9">
    <source>
        <dbReference type="ARBA" id="ARBA00022730"/>
    </source>
</evidence>
<dbReference type="InterPro" id="IPR057258">
    <property type="entry name" value="Ribosomal_uS3"/>
</dbReference>
<feature type="region of interest" description="Disordered" evidence="20">
    <location>
        <begin position="91"/>
        <end position="122"/>
    </location>
</feature>
<reference evidence="23" key="1">
    <citation type="journal article" date="2024" name="IScience">
        <title>Strigolactones Initiate the Formation of Haustorium-like Structures in Castilleja.</title>
        <authorList>
            <person name="Buerger M."/>
            <person name="Peterson D."/>
            <person name="Chory J."/>
        </authorList>
    </citation>
    <scope>NUCLEOTIDE SEQUENCE [LARGE SCALE GENOMIC DNA]</scope>
</reference>
<evidence type="ECO:0000256" key="4">
    <source>
        <dbReference type="ARBA" id="ARBA00009451"/>
    </source>
</evidence>
<keyword evidence="12 17" id="KW-0687">Ribonucleoprotein</keyword>
<evidence type="ECO:0000256" key="1">
    <source>
        <dbReference type="ARBA" id="ARBA00004474"/>
    </source>
</evidence>
<dbReference type="InterPro" id="IPR018280">
    <property type="entry name" value="Ribosomal_uS3_CS"/>
</dbReference>
<dbReference type="SUPFAM" id="SSF50104">
    <property type="entry name" value="Translation proteins SH3-like domain"/>
    <property type="match status" value="1"/>
</dbReference>
<evidence type="ECO:0000256" key="10">
    <source>
        <dbReference type="ARBA" id="ARBA00022884"/>
    </source>
</evidence>
<dbReference type="InterPro" id="IPR036394">
    <property type="entry name" value="Ribosomal_uL22_sf"/>
</dbReference>
<name>A0ABD3B8K0_9LAMI</name>
<dbReference type="CDD" id="cd00336">
    <property type="entry name" value="Ribosomal_L22"/>
    <property type="match status" value="1"/>
</dbReference>
<evidence type="ECO:0000256" key="12">
    <source>
        <dbReference type="ARBA" id="ARBA00023274"/>
    </source>
</evidence>
<dbReference type="FunFam" id="4.10.950.10:FF:000001">
    <property type="entry name" value="50S ribosomal protein L2"/>
    <property type="match status" value="1"/>
</dbReference>
<comment type="similarity">
    <text evidence="4 19">Belongs to the universal ribosomal protein uL22 family.</text>
</comment>
<accession>A0ABD3B8K0</accession>
<evidence type="ECO:0000256" key="15">
    <source>
        <dbReference type="ARBA" id="ARBA00069872"/>
    </source>
</evidence>
<evidence type="ECO:0000313" key="23">
    <source>
        <dbReference type="Proteomes" id="UP001632038"/>
    </source>
</evidence>
<dbReference type="GO" id="GO:0005840">
    <property type="term" value="C:ribosome"/>
    <property type="evidence" value="ECO:0007669"/>
    <property type="project" value="UniProtKB-KW"/>
</dbReference>
<dbReference type="SUPFAM" id="SSF54570">
    <property type="entry name" value="Ribosomal protein S19"/>
    <property type="match status" value="1"/>
</dbReference>
<dbReference type="Gene3D" id="4.10.950.10">
    <property type="entry name" value="Ribosomal protein L2, domain 3"/>
    <property type="match status" value="1"/>
</dbReference>
<dbReference type="NCBIfam" id="TIGR01171">
    <property type="entry name" value="rplB_bact"/>
    <property type="match status" value="1"/>
</dbReference>
<dbReference type="InterPro" id="IPR022671">
    <property type="entry name" value="Ribosomal_uL2_CS"/>
</dbReference>
<keyword evidence="10 16" id="KW-0694">RNA-binding</keyword>
<dbReference type="InterPro" id="IPR002222">
    <property type="entry name" value="Ribosomal_uS19"/>
</dbReference>
<dbReference type="InterPro" id="IPR005704">
    <property type="entry name" value="Ribosomal_uS3_bac-typ"/>
</dbReference>
<comment type="subcellular location">
    <subcellularLocation>
        <location evidence="1">Plastid</location>
    </subcellularLocation>
</comment>
<evidence type="ECO:0000256" key="7">
    <source>
        <dbReference type="ARBA" id="ARBA00011838"/>
    </source>
</evidence>
<evidence type="ECO:0000256" key="20">
    <source>
        <dbReference type="SAM" id="MobiDB-lite"/>
    </source>
</evidence>
<dbReference type="PROSITE" id="PS50823">
    <property type="entry name" value="KH_TYPE_2"/>
    <property type="match status" value="1"/>
</dbReference>
<dbReference type="InterPro" id="IPR001063">
    <property type="entry name" value="Ribosomal_uL22"/>
</dbReference>
<dbReference type="FunFam" id="2.30.30.30:FF:000001">
    <property type="entry name" value="50S ribosomal protein L2"/>
    <property type="match status" value="1"/>
</dbReference>
<dbReference type="InterPro" id="IPR015946">
    <property type="entry name" value="KH_dom-like_a/b"/>
</dbReference>
<comment type="similarity">
    <text evidence="5 18">Belongs to the universal ribosomal protein uS3 family.</text>
</comment>
<dbReference type="InterPro" id="IPR036419">
    <property type="entry name" value="Ribosomal_S3_C_sf"/>
</dbReference>
<dbReference type="InterPro" id="IPR014726">
    <property type="entry name" value="Ribosomal_uL2_dom3"/>
</dbReference>
<keyword evidence="11 17" id="KW-0689">Ribosomal protein</keyword>
<dbReference type="GO" id="GO:1990904">
    <property type="term" value="C:ribonucleoprotein complex"/>
    <property type="evidence" value="ECO:0007669"/>
    <property type="project" value="UniProtKB-KW"/>
</dbReference>
<dbReference type="PRINTS" id="PR00975">
    <property type="entry name" value="RIBOSOMALS19"/>
</dbReference>
<evidence type="ECO:0000256" key="8">
    <source>
        <dbReference type="ARBA" id="ARBA00022640"/>
    </source>
</evidence>
<comment type="subunit">
    <text evidence="7">Part of the 50S ribosomal subunit.</text>
</comment>
<comment type="similarity">
    <text evidence="3 17">Belongs to the universal ribosomal protein uS19 family.</text>
</comment>
<proteinExistence type="inferred from homology"/>
<dbReference type="HAMAP" id="MF_01309_B">
    <property type="entry name" value="Ribosomal_uS3_B"/>
    <property type="match status" value="1"/>
</dbReference>
<feature type="domain" description="KH type-2" evidence="21">
    <location>
        <begin position="358"/>
        <end position="433"/>
    </location>
</feature>
<dbReference type="SUPFAM" id="SSF54814">
    <property type="entry name" value="Prokaryotic type KH domain (KH-domain type II)"/>
    <property type="match status" value="1"/>
</dbReference>
<dbReference type="Pfam" id="PF00237">
    <property type="entry name" value="Ribosomal_L22"/>
    <property type="match status" value="1"/>
</dbReference>
<dbReference type="Gene3D" id="2.30.30.30">
    <property type="match status" value="1"/>
</dbReference>
<dbReference type="InterPro" id="IPR004044">
    <property type="entry name" value="KH_dom_type_2"/>
</dbReference>
<keyword evidence="9" id="KW-0699">rRNA-binding</keyword>
<dbReference type="InterPro" id="IPR001351">
    <property type="entry name" value="Ribosomal_uS3_C"/>
</dbReference>
<dbReference type="HAMAP" id="MF_00531">
    <property type="entry name" value="Ribosomal_uS19"/>
    <property type="match status" value="1"/>
</dbReference>
<comment type="similarity">
    <text evidence="2">Belongs to the universal ribosomal protein uL2 family.</text>
</comment>
<dbReference type="InterPro" id="IPR022669">
    <property type="entry name" value="Ribosomal_uL2_C"/>
</dbReference>
<evidence type="ECO:0000256" key="11">
    <source>
        <dbReference type="ARBA" id="ARBA00022980"/>
    </source>
</evidence>
<dbReference type="Pfam" id="PF00203">
    <property type="entry name" value="Ribosomal_S19"/>
    <property type="match status" value="1"/>
</dbReference>
<evidence type="ECO:0000256" key="16">
    <source>
        <dbReference type="PROSITE-ProRule" id="PRU00118"/>
    </source>
</evidence>
<dbReference type="GO" id="GO:0009536">
    <property type="term" value="C:plastid"/>
    <property type="evidence" value="ECO:0007669"/>
    <property type="project" value="UniProtKB-SubCell"/>
</dbReference>
<dbReference type="PROSITE" id="PS00467">
    <property type="entry name" value="RIBOSOMAL_L2"/>
    <property type="match status" value="1"/>
</dbReference>
<evidence type="ECO:0000259" key="21">
    <source>
        <dbReference type="PROSITE" id="PS50823"/>
    </source>
</evidence>
<dbReference type="CDD" id="cd02412">
    <property type="entry name" value="KH-II_30S_S3"/>
    <property type="match status" value="1"/>
</dbReference>
<dbReference type="Gene3D" id="3.30.300.20">
    <property type="match status" value="1"/>
</dbReference>
<dbReference type="SUPFAM" id="SSF54843">
    <property type="entry name" value="Ribosomal protein L22"/>
    <property type="match status" value="1"/>
</dbReference>
<evidence type="ECO:0000256" key="19">
    <source>
        <dbReference type="RuleBase" id="RU004005"/>
    </source>
</evidence>
<keyword evidence="8" id="KW-0934">Plastid</keyword>
<evidence type="ECO:0000256" key="3">
    <source>
        <dbReference type="ARBA" id="ARBA00007345"/>
    </source>
</evidence>
<dbReference type="PANTHER" id="PTHR11760:SF19">
    <property type="entry name" value="SMALL RIBOSOMAL SUBUNIT PROTEIN US3C"/>
    <property type="match status" value="1"/>
</dbReference>
<dbReference type="InterPro" id="IPR014722">
    <property type="entry name" value="Rib_uL2_dom2"/>
</dbReference>
<dbReference type="SUPFAM" id="SSF54821">
    <property type="entry name" value="Ribosomal protein S3 C-terminal domain"/>
    <property type="match status" value="1"/>
</dbReference>
<dbReference type="NCBIfam" id="TIGR01009">
    <property type="entry name" value="rpsC_bact"/>
    <property type="match status" value="1"/>
</dbReference>
<dbReference type="EMBL" id="JAVIJP010000162">
    <property type="protein sequence ID" value="KAL3613240.1"/>
    <property type="molecule type" value="Genomic_DNA"/>
</dbReference>
<dbReference type="PANTHER" id="PTHR11760">
    <property type="entry name" value="30S/40S RIBOSOMAL PROTEIN S3"/>
    <property type="match status" value="1"/>
</dbReference>
<dbReference type="HAMAP" id="MF_01331_B">
    <property type="entry name" value="Ribosomal_uL22_B"/>
    <property type="match status" value="1"/>
</dbReference>
<dbReference type="InterPro" id="IPR008991">
    <property type="entry name" value="Translation_prot_SH3-like_sf"/>
</dbReference>
<dbReference type="Pfam" id="PF00189">
    <property type="entry name" value="Ribosomal_S3_C"/>
    <property type="match status" value="1"/>
</dbReference>
<comment type="caution">
    <text evidence="22">The sequence shown here is derived from an EMBL/GenBank/DDBJ whole genome shotgun (WGS) entry which is preliminary data.</text>
</comment>
<dbReference type="NCBIfam" id="TIGR01044">
    <property type="entry name" value="rplV_bact"/>
    <property type="match status" value="1"/>
</dbReference>
<dbReference type="GO" id="GO:0019843">
    <property type="term" value="F:rRNA binding"/>
    <property type="evidence" value="ECO:0007669"/>
    <property type="project" value="UniProtKB-KW"/>
</dbReference>
<dbReference type="PROSITE" id="PS00548">
    <property type="entry name" value="RIBOSOMAL_S3"/>
    <property type="match status" value="1"/>
</dbReference>
<dbReference type="Gene3D" id="3.30.1140.32">
    <property type="entry name" value="Ribosomal protein S3, C-terminal domain"/>
    <property type="match status" value="1"/>
</dbReference>